<protein>
    <submittedName>
        <fullName evidence="3">Uncharacterized protein</fullName>
    </submittedName>
</protein>
<sequence length="458" mass="50374" precursor="true">MRTSIALLPISFALVIGLGHSAAGQAADEPADQGIPGVSETDLQAVRQWWKAQETTSEVPAEAARVLWRIARMSDRQLDERLAQTAALPPNLPHAIDLQGEAVAAQRIPIPERLAESLDFDAMWLVKAVVDEEQIGILCRQIPDQWKTAATLSQPLRARGFQIASPSQTAPGLIACRSVQWFPTQSDPNMPLPAGWLMLSRAGFDVGQIGLIQRHNRSALSSAESNAFYEFLKAASRAADDDTAAKPIRPQVLLNPTESKKLIGQFIRVRLETARIQQIVAPSLQQQIGQDHYWEIDAFGDLDNAEVRIQPKDGGEPIAFGNRYPVTLAMLDLPPFLNDLVSENGRVTKAMLMHKAMIDVDGFFYRLWTYETDFVSSKGGDRQIGPLIAATTISIKPAGTAKASLARIGWMIAIVFLAGLLATIAYLTKAARTDRQMRAKRDRMLPDVIPTLDDDRQS</sequence>
<name>A0A518IPH1_9BACT</name>
<feature type="signal peptide" evidence="2">
    <location>
        <begin position="1"/>
        <end position="26"/>
    </location>
</feature>
<dbReference type="AlphaFoldDB" id="A0A518IPH1"/>
<keyword evidence="1" id="KW-0472">Membrane</keyword>
<organism evidence="3 4">
    <name type="scientific">Rosistilla oblonga</name>
    <dbReference type="NCBI Taxonomy" id="2527990"/>
    <lineage>
        <taxon>Bacteria</taxon>
        <taxon>Pseudomonadati</taxon>
        <taxon>Planctomycetota</taxon>
        <taxon>Planctomycetia</taxon>
        <taxon>Pirellulales</taxon>
        <taxon>Pirellulaceae</taxon>
        <taxon>Rosistilla</taxon>
    </lineage>
</organism>
<proteinExistence type="predicted"/>
<reference evidence="3 4" key="1">
    <citation type="submission" date="2019-02" db="EMBL/GenBank/DDBJ databases">
        <title>Deep-cultivation of Planctomycetes and their phenomic and genomic characterization uncovers novel biology.</title>
        <authorList>
            <person name="Wiegand S."/>
            <person name="Jogler M."/>
            <person name="Boedeker C."/>
            <person name="Pinto D."/>
            <person name="Vollmers J."/>
            <person name="Rivas-Marin E."/>
            <person name="Kohn T."/>
            <person name="Peeters S.H."/>
            <person name="Heuer A."/>
            <person name="Rast P."/>
            <person name="Oberbeckmann S."/>
            <person name="Bunk B."/>
            <person name="Jeske O."/>
            <person name="Meyerdierks A."/>
            <person name="Storesund J.E."/>
            <person name="Kallscheuer N."/>
            <person name="Luecker S."/>
            <person name="Lage O.M."/>
            <person name="Pohl T."/>
            <person name="Merkel B.J."/>
            <person name="Hornburger P."/>
            <person name="Mueller R.-W."/>
            <person name="Bruemmer F."/>
            <person name="Labrenz M."/>
            <person name="Spormann A.M."/>
            <person name="Op den Camp H."/>
            <person name="Overmann J."/>
            <person name="Amann R."/>
            <person name="Jetten M.S.M."/>
            <person name="Mascher T."/>
            <person name="Medema M.H."/>
            <person name="Devos D.P."/>
            <person name="Kaster A.-K."/>
            <person name="Ovreas L."/>
            <person name="Rohde M."/>
            <person name="Galperin M.Y."/>
            <person name="Jogler C."/>
        </authorList>
    </citation>
    <scope>NUCLEOTIDE SEQUENCE [LARGE SCALE GENOMIC DNA]</scope>
    <source>
        <strain evidence="3 4">Mal33</strain>
    </source>
</reference>
<keyword evidence="4" id="KW-1185">Reference proteome</keyword>
<gene>
    <name evidence="3" type="ORF">Mal33_09570</name>
</gene>
<keyword evidence="1" id="KW-1133">Transmembrane helix</keyword>
<evidence type="ECO:0000256" key="1">
    <source>
        <dbReference type="SAM" id="Phobius"/>
    </source>
</evidence>
<evidence type="ECO:0000256" key="2">
    <source>
        <dbReference type="SAM" id="SignalP"/>
    </source>
</evidence>
<keyword evidence="1" id="KW-0812">Transmembrane</keyword>
<dbReference type="EMBL" id="CP036318">
    <property type="protein sequence ID" value="QDV54989.1"/>
    <property type="molecule type" value="Genomic_DNA"/>
</dbReference>
<evidence type="ECO:0000313" key="4">
    <source>
        <dbReference type="Proteomes" id="UP000316770"/>
    </source>
</evidence>
<feature type="transmembrane region" description="Helical" evidence="1">
    <location>
        <begin position="408"/>
        <end position="428"/>
    </location>
</feature>
<accession>A0A518IPH1</accession>
<dbReference type="Proteomes" id="UP000316770">
    <property type="component" value="Chromosome"/>
</dbReference>
<feature type="chain" id="PRO_5022243843" evidence="2">
    <location>
        <begin position="27"/>
        <end position="458"/>
    </location>
</feature>
<evidence type="ECO:0000313" key="3">
    <source>
        <dbReference type="EMBL" id="QDV54989.1"/>
    </source>
</evidence>
<dbReference type="RefSeq" id="WP_145282712.1">
    <property type="nucleotide sequence ID" value="NZ_CP036318.1"/>
</dbReference>
<keyword evidence="2" id="KW-0732">Signal</keyword>